<dbReference type="KEGG" id="bcom:BAUCODRAFT_37937"/>
<dbReference type="RefSeq" id="XP_007679856.1">
    <property type="nucleotide sequence ID" value="XM_007681666.1"/>
</dbReference>
<organism evidence="2 3">
    <name type="scientific">Baudoinia panamericana (strain UAMH 10762)</name>
    <name type="common">Angels' share fungus</name>
    <name type="synonym">Baudoinia compniacensis (strain UAMH 10762)</name>
    <dbReference type="NCBI Taxonomy" id="717646"/>
    <lineage>
        <taxon>Eukaryota</taxon>
        <taxon>Fungi</taxon>
        <taxon>Dikarya</taxon>
        <taxon>Ascomycota</taxon>
        <taxon>Pezizomycotina</taxon>
        <taxon>Dothideomycetes</taxon>
        <taxon>Dothideomycetidae</taxon>
        <taxon>Mycosphaerellales</taxon>
        <taxon>Teratosphaeriaceae</taxon>
        <taxon>Baudoinia</taxon>
    </lineage>
</organism>
<dbReference type="Proteomes" id="UP000011761">
    <property type="component" value="Unassembled WGS sequence"/>
</dbReference>
<protein>
    <submittedName>
        <fullName evidence="2">Uncharacterized protein</fullName>
    </submittedName>
</protein>
<dbReference type="AlphaFoldDB" id="M2N219"/>
<feature type="region of interest" description="Disordered" evidence="1">
    <location>
        <begin position="1"/>
        <end position="61"/>
    </location>
</feature>
<sequence length="78" mass="8841">MAHPLPPKPQGQPGTKLARNKHNSSSKPAPKVNAQRQNHHHDRDRARTWKAKHPGIKGIGDELTKAQYKELDKRYGFS</sequence>
<name>M2N219_BAUPA</name>
<proteinExistence type="predicted"/>
<accession>M2N219</accession>
<keyword evidence="3" id="KW-1185">Reference proteome</keyword>
<gene>
    <name evidence="2" type="ORF">BAUCODRAFT_37937</name>
</gene>
<feature type="compositionally biased region" description="Pro residues" evidence="1">
    <location>
        <begin position="1"/>
        <end position="10"/>
    </location>
</feature>
<dbReference type="GeneID" id="19113378"/>
<evidence type="ECO:0000313" key="2">
    <source>
        <dbReference type="EMBL" id="EMC93009.1"/>
    </source>
</evidence>
<evidence type="ECO:0000313" key="3">
    <source>
        <dbReference type="Proteomes" id="UP000011761"/>
    </source>
</evidence>
<dbReference type="HOGENOM" id="CLU_2621647_0_0_1"/>
<reference evidence="2 3" key="1">
    <citation type="journal article" date="2012" name="PLoS Pathog.">
        <title>Diverse lifestyles and strategies of plant pathogenesis encoded in the genomes of eighteen Dothideomycetes fungi.</title>
        <authorList>
            <person name="Ohm R.A."/>
            <person name="Feau N."/>
            <person name="Henrissat B."/>
            <person name="Schoch C.L."/>
            <person name="Horwitz B.A."/>
            <person name="Barry K.W."/>
            <person name="Condon B.J."/>
            <person name="Copeland A.C."/>
            <person name="Dhillon B."/>
            <person name="Glaser F."/>
            <person name="Hesse C.N."/>
            <person name="Kosti I."/>
            <person name="LaButti K."/>
            <person name="Lindquist E.A."/>
            <person name="Lucas S."/>
            <person name="Salamov A.A."/>
            <person name="Bradshaw R.E."/>
            <person name="Ciuffetti L."/>
            <person name="Hamelin R.C."/>
            <person name="Kema G.H.J."/>
            <person name="Lawrence C."/>
            <person name="Scott J.A."/>
            <person name="Spatafora J.W."/>
            <person name="Turgeon B.G."/>
            <person name="de Wit P.J.G.M."/>
            <person name="Zhong S."/>
            <person name="Goodwin S.B."/>
            <person name="Grigoriev I.V."/>
        </authorList>
    </citation>
    <scope>NUCLEOTIDE SEQUENCE [LARGE SCALE GENOMIC DNA]</scope>
    <source>
        <strain evidence="2 3">UAMH 10762</strain>
    </source>
</reference>
<dbReference type="EMBL" id="KB445561">
    <property type="protein sequence ID" value="EMC93009.1"/>
    <property type="molecule type" value="Genomic_DNA"/>
</dbReference>
<evidence type="ECO:0000256" key="1">
    <source>
        <dbReference type="SAM" id="MobiDB-lite"/>
    </source>
</evidence>